<evidence type="ECO:0000313" key="2">
    <source>
        <dbReference type="EMBL" id="CAB9511945.1"/>
    </source>
</evidence>
<accession>A0A9N8HGZ5</accession>
<dbReference type="Proteomes" id="UP001153069">
    <property type="component" value="Unassembled WGS sequence"/>
</dbReference>
<evidence type="ECO:0000256" key="1">
    <source>
        <dbReference type="SAM" id="SignalP"/>
    </source>
</evidence>
<feature type="chain" id="PRO_5040156972" evidence="1">
    <location>
        <begin position="17"/>
        <end position="381"/>
    </location>
</feature>
<comment type="caution">
    <text evidence="2">The sequence shown here is derived from an EMBL/GenBank/DDBJ whole genome shotgun (WGS) entry which is preliminary data.</text>
</comment>
<proteinExistence type="predicted"/>
<sequence length="381" mass="39477">MKFLLPLLALLPAALGNSEIEHRRDQQLESLWDIQYHGLAYDVDSGLFTVTFEHGAAAGGAALEIYTATASPTGSAVETCKTNGGAIDTTAGFLQQQAFSPFAQSGPDQSTFVFALDPSVDSNGNVYIPDAGDPSLGATVKFCLLFGLTDSATSNQPGQIITFLEVGITIVVDLQGEFTVASFNTLAMNPTADGENVDYEIDAYGCPGQGQLGPPYNQLDAIPICICPKFTSGTDANGNPLSAANPAGVTTVASVELLQFAAISGPAAAGSGTGQTVISGGDDQTAAIATVCNPQGGNPQTVGAPVYCCKVDVLLKSDFYPDNDDPAGKSEVEASGTAVLQFGTRRKLVHIRSRDLETEEGQGSFQAEFELAAETVDTLIG</sequence>
<dbReference type="EMBL" id="CAICTM010000509">
    <property type="protein sequence ID" value="CAB9511945.1"/>
    <property type="molecule type" value="Genomic_DNA"/>
</dbReference>
<name>A0A9N8HGZ5_9STRA</name>
<dbReference type="AlphaFoldDB" id="A0A9N8HGZ5"/>
<gene>
    <name evidence="2" type="ORF">SEMRO_510_G157330.1</name>
</gene>
<keyword evidence="3" id="KW-1185">Reference proteome</keyword>
<organism evidence="2 3">
    <name type="scientific">Seminavis robusta</name>
    <dbReference type="NCBI Taxonomy" id="568900"/>
    <lineage>
        <taxon>Eukaryota</taxon>
        <taxon>Sar</taxon>
        <taxon>Stramenopiles</taxon>
        <taxon>Ochrophyta</taxon>
        <taxon>Bacillariophyta</taxon>
        <taxon>Bacillariophyceae</taxon>
        <taxon>Bacillariophycidae</taxon>
        <taxon>Naviculales</taxon>
        <taxon>Naviculaceae</taxon>
        <taxon>Seminavis</taxon>
    </lineage>
</organism>
<evidence type="ECO:0000313" key="3">
    <source>
        <dbReference type="Proteomes" id="UP001153069"/>
    </source>
</evidence>
<keyword evidence="1" id="KW-0732">Signal</keyword>
<reference evidence="2" key="1">
    <citation type="submission" date="2020-06" db="EMBL/GenBank/DDBJ databases">
        <authorList>
            <consortium name="Plant Systems Biology data submission"/>
        </authorList>
    </citation>
    <scope>NUCLEOTIDE SEQUENCE</scope>
    <source>
        <strain evidence="2">D6</strain>
    </source>
</reference>
<protein>
    <submittedName>
        <fullName evidence="2">Uncharacterized protein</fullName>
    </submittedName>
</protein>
<feature type="signal peptide" evidence="1">
    <location>
        <begin position="1"/>
        <end position="16"/>
    </location>
</feature>